<dbReference type="InterPro" id="IPR011042">
    <property type="entry name" value="6-blade_b-propeller_TolB-like"/>
</dbReference>
<dbReference type="Proteomes" id="UP000199440">
    <property type="component" value="Unassembled WGS sequence"/>
</dbReference>
<gene>
    <name evidence="3" type="ORF">SAMN04488514_11364</name>
</gene>
<accession>A0A1G9VFB3</accession>
<dbReference type="STRING" id="192904.SAMN04488514_11364"/>
<sequence>MNITLEHKINLPIQLLMCSVFALAVILSPGTSLQAQVQPSLIPDNMNAMDHGPFATSTIAYDPVTTNNIAVHKGIAVKVGNNSQAVMVFDTDLLRVSSAWTGGFLYWNMDERNGLEDWPTPNGFTHFETGKATGWSLEKEFDDPRTWPYGPIKKERGNYNGLYVNDKEVLFSYSIGESEILETPGFEQIATHDVFTRTFKVSPTQKEETLSLRVLQAPSGASLEVVPVANSKGYLKIKAGNNTRVIGFQGAVGDVKWRIKKSHLILDLPKLTQPVQFKLAIGPITSGEESGYMKKYLEQASTLRDISELKKPGPDQWKTLQTKAVMGQEDGPFAVDELTLPIPNPWNSYLRLTDIDFFSDGRAVVTSISGDVWIVDGIKDNLETLSWHRYATGLYQPLGVKVVKGQVYVTGRDQITRLHDYNDDGFADYYESFNNDLMASTNFHAFTMNLETDAQGNFYFAKSTPWPPYVQGEGLPKNEELTPHQGVLFKLSPDGENLEIIASGLRNPNGLDINTDGEMIYSDNEGNWVPTSKVHRIKKGGFHGFIPSAHQPDKPKSFVPPISWVPHYMDNSPAKPMFITSDQWPKELQDDLILASYGRANLSLILKEEVDGVWQGAHLSLPYIFKSGLERGRFHADGNLYVTGMTSWQCIGEDWGSFHRMRYTGKPLNIPVAINTKAGGIELRFSQTLDPKIAVNKENYALKKWTYPWTRQYGTRGKLYSVDKPGVTKPDLVQVRSIRLSKDRKSVFLEIPELKPGKISTSIGVLEELPEMIEASLGLVISINYQISADDGVELNQFIHKTIHRVPTEEFKK</sequence>
<dbReference type="InterPro" id="IPR011041">
    <property type="entry name" value="Quinoprot_gluc/sorb_DH_b-prop"/>
</dbReference>
<protein>
    <submittedName>
        <fullName evidence="3">Glucose/arabinose dehydrogenase, beta-propeller fold</fullName>
    </submittedName>
</protein>
<organism evidence="3 4">
    <name type="scientific">Kriegella aquimaris</name>
    <dbReference type="NCBI Taxonomy" id="192904"/>
    <lineage>
        <taxon>Bacteria</taxon>
        <taxon>Pseudomonadati</taxon>
        <taxon>Bacteroidota</taxon>
        <taxon>Flavobacteriia</taxon>
        <taxon>Flavobacteriales</taxon>
        <taxon>Flavobacteriaceae</taxon>
        <taxon>Kriegella</taxon>
    </lineage>
</organism>
<reference evidence="3 4" key="1">
    <citation type="submission" date="2016-10" db="EMBL/GenBank/DDBJ databases">
        <authorList>
            <person name="de Groot N.N."/>
        </authorList>
    </citation>
    <scope>NUCLEOTIDE SEQUENCE [LARGE SCALE GENOMIC DNA]</scope>
    <source>
        <strain evidence="3 4">DSM 19886</strain>
    </source>
</reference>
<evidence type="ECO:0000259" key="2">
    <source>
        <dbReference type="Pfam" id="PF23500"/>
    </source>
</evidence>
<dbReference type="AlphaFoldDB" id="A0A1G9VFB3"/>
<dbReference type="Pfam" id="PF23500">
    <property type="entry name" value="DUF7133"/>
    <property type="match status" value="1"/>
</dbReference>
<dbReference type="SUPFAM" id="SSF50952">
    <property type="entry name" value="Soluble quinoprotein glucose dehydrogenase"/>
    <property type="match status" value="1"/>
</dbReference>
<dbReference type="PANTHER" id="PTHR33546:SF1">
    <property type="entry name" value="LARGE, MULTIFUNCTIONAL SECRETED PROTEIN"/>
    <property type="match status" value="1"/>
</dbReference>
<name>A0A1G9VFB3_9FLAO</name>
<proteinExistence type="predicted"/>
<evidence type="ECO:0000259" key="1">
    <source>
        <dbReference type="Pfam" id="PF20601"/>
    </source>
</evidence>
<evidence type="ECO:0000313" key="3">
    <source>
        <dbReference type="EMBL" id="SDM70884.1"/>
    </source>
</evidence>
<dbReference type="Pfam" id="PF20601">
    <property type="entry name" value="DUF6797"/>
    <property type="match status" value="1"/>
</dbReference>
<dbReference type="EMBL" id="FNGV01000013">
    <property type="protein sequence ID" value="SDM70884.1"/>
    <property type="molecule type" value="Genomic_DNA"/>
</dbReference>
<keyword evidence="4" id="KW-1185">Reference proteome</keyword>
<dbReference type="PANTHER" id="PTHR33546">
    <property type="entry name" value="LARGE, MULTIFUNCTIONAL SECRETED PROTEIN-RELATED"/>
    <property type="match status" value="1"/>
</dbReference>
<evidence type="ECO:0000313" key="4">
    <source>
        <dbReference type="Proteomes" id="UP000199440"/>
    </source>
</evidence>
<dbReference type="InterPro" id="IPR046476">
    <property type="entry name" value="DUF6797"/>
</dbReference>
<dbReference type="Gene3D" id="2.120.10.30">
    <property type="entry name" value="TolB, C-terminal domain"/>
    <property type="match status" value="1"/>
</dbReference>
<feature type="domain" description="DUF6797" evidence="1">
    <location>
        <begin position="87"/>
        <end position="182"/>
    </location>
</feature>
<feature type="domain" description="DUF7133" evidence="2">
    <location>
        <begin position="389"/>
        <end position="530"/>
    </location>
</feature>
<dbReference type="InterPro" id="IPR055557">
    <property type="entry name" value="DUF7133"/>
</dbReference>